<organism evidence="1 2">
    <name type="scientific">Amphiprion percula</name>
    <name type="common">Orange clownfish</name>
    <name type="synonym">Lutjanus percula</name>
    <dbReference type="NCBI Taxonomy" id="161767"/>
    <lineage>
        <taxon>Eukaryota</taxon>
        <taxon>Metazoa</taxon>
        <taxon>Chordata</taxon>
        <taxon>Craniata</taxon>
        <taxon>Vertebrata</taxon>
        <taxon>Euteleostomi</taxon>
        <taxon>Actinopterygii</taxon>
        <taxon>Neopterygii</taxon>
        <taxon>Teleostei</taxon>
        <taxon>Neoteleostei</taxon>
        <taxon>Acanthomorphata</taxon>
        <taxon>Ovalentaria</taxon>
        <taxon>Pomacentridae</taxon>
        <taxon>Amphiprion</taxon>
    </lineage>
</organism>
<dbReference type="GeneTree" id="ENSGT00940000178108"/>
<reference evidence="1" key="2">
    <citation type="submission" date="2025-08" db="UniProtKB">
        <authorList>
            <consortium name="Ensembl"/>
        </authorList>
    </citation>
    <scope>IDENTIFICATION</scope>
</reference>
<keyword evidence="2" id="KW-1185">Reference proteome</keyword>
<reference evidence="1 2" key="1">
    <citation type="submission" date="2018-03" db="EMBL/GenBank/DDBJ databases">
        <title>Finding Nemo's genes: A chromosome-scale reference assembly of the genome of the orange clownfish Amphiprion percula.</title>
        <authorList>
            <person name="Lehmann R."/>
        </authorList>
    </citation>
    <scope>NUCLEOTIDE SEQUENCE</scope>
</reference>
<protein>
    <submittedName>
        <fullName evidence="1">Uncharacterized protein</fullName>
    </submittedName>
</protein>
<dbReference type="Proteomes" id="UP000265080">
    <property type="component" value="Chromosome 13"/>
</dbReference>
<sequence>MRLRNVSFLTVLLFGLCGLVSLSWYTAFSSSRGTCAHFLQWLSFFGSVRSGSNEALQCSSVLVLLPGVGLCEWRQVGAPVLR</sequence>
<dbReference type="AlphaFoldDB" id="A0A3P8S039"/>
<evidence type="ECO:0000313" key="1">
    <source>
        <dbReference type="Ensembl" id="ENSAPEP00000005691.1"/>
    </source>
</evidence>
<dbReference type="Ensembl" id="ENSAPET00000005843.1">
    <property type="protein sequence ID" value="ENSAPEP00000005691.1"/>
    <property type="gene ID" value="ENSAPEG00000004095.1"/>
</dbReference>
<dbReference type="STRING" id="161767.ENSAPEP00000005691"/>
<evidence type="ECO:0000313" key="2">
    <source>
        <dbReference type="Proteomes" id="UP000265080"/>
    </source>
</evidence>
<proteinExistence type="predicted"/>
<accession>A0A3P8S039</accession>
<name>A0A3P8S039_AMPPE</name>
<reference evidence="1" key="3">
    <citation type="submission" date="2025-09" db="UniProtKB">
        <authorList>
            <consortium name="Ensembl"/>
        </authorList>
    </citation>
    <scope>IDENTIFICATION</scope>
</reference>